<comment type="caution">
    <text evidence="1">The sequence shown here is derived from an EMBL/GenBank/DDBJ whole genome shotgun (WGS) entry which is preliminary data.</text>
</comment>
<reference evidence="1 2" key="1">
    <citation type="submission" date="2021-06" db="EMBL/GenBank/DDBJ databases">
        <title>Caerostris extrusa draft genome.</title>
        <authorList>
            <person name="Kono N."/>
            <person name="Arakawa K."/>
        </authorList>
    </citation>
    <scope>NUCLEOTIDE SEQUENCE [LARGE SCALE GENOMIC DNA]</scope>
</reference>
<dbReference type="SUPFAM" id="SSF57567">
    <property type="entry name" value="Serine protease inhibitors"/>
    <property type="match status" value="1"/>
</dbReference>
<dbReference type="AlphaFoldDB" id="A0AAV4N634"/>
<proteinExistence type="predicted"/>
<dbReference type="Gene3D" id="2.10.25.10">
    <property type="entry name" value="Laminin"/>
    <property type="match status" value="1"/>
</dbReference>
<evidence type="ECO:0000313" key="1">
    <source>
        <dbReference type="EMBL" id="GIX80290.1"/>
    </source>
</evidence>
<sequence>MGYTNLRNEVSAVISKSATKFRYPHHQNLQAVNREVSTAINDYTTVYVLQCSSGQFCDFDNEMFVECVNPCNVCENPEIFCTQDYECLPGCDCLPGFSRDKSGRCVESTSCRASVTPINPQVEPSDFGDRDVIVAESGKRCNRGACRIICRILRKRFRRCRGQCLAGCRIDSNARGRKPAPTTSAWIRVPARQPVALRHGAGQSTTGLCARVLPDSLAIRECGVPRSSADCGTGKICRNYRCLGNG</sequence>
<evidence type="ECO:0008006" key="3">
    <source>
        <dbReference type="Google" id="ProtNLM"/>
    </source>
</evidence>
<evidence type="ECO:0000313" key="2">
    <source>
        <dbReference type="Proteomes" id="UP001054945"/>
    </source>
</evidence>
<accession>A0AAV4N634</accession>
<dbReference type="Proteomes" id="UP001054945">
    <property type="component" value="Unassembled WGS sequence"/>
</dbReference>
<name>A0AAV4N634_CAEEX</name>
<dbReference type="InterPro" id="IPR036084">
    <property type="entry name" value="Ser_inhib-like_sf"/>
</dbReference>
<keyword evidence="2" id="KW-1185">Reference proteome</keyword>
<gene>
    <name evidence="1" type="ORF">CEXT_672571</name>
</gene>
<organism evidence="1 2">
    <name type="scientific">Caerostris extrusa</name>
    <name type="common">Bark spider</name>
    <name type="synonym">Caerostris bankana</name>
    <dbReference type="NCBI Taxonomy" id="172846"/>
    <lineage>
        <taxon>Eukaryota</taxon>
        <taxon>Metazoa</taxon>
        <taxon>Ecdysozoa</taxon>
        <taxon>Arthropoda</taxon>
        <taxon>Chelicerata</taxon>
        <taxon>Arachnida</taxon>
        <taxon>Araneae</taxon>
        <taxon>Araneomorphae</taxon>
        <taxon>Entelegynae</taxon>
        <taxon>Araneoidea</taxon>
        <taxon>Araneidae</taxon>
        <taxon>Caerostris</taxon>
    </lineage>
</organism>
<dbReference type="CDD" id="cd19941">
    <property type="entry name" value="TIL"/>
    <property type="match status" value="1"/>
</dbReference>
<dbReference type="EMBL" id="BPLR01003014">
    <property type="protein sequence ID" value="GIX80290.1"/>
    <property type="molecule type" value="Genomic_DNA"/>
</dbReference>
<protein>
    <recommendedName>
        <fullName evidence="3">TIL domain-containing protein</fullName>
    </recommendedName>
</protein>